<dbReference type="Gene3D" id="3.30.70.270">
    <property type="match status" value="1"/>
</dbReference>
<comment type="caution">
    <text evidence="5">The sequence shown here is derived from an EMBL/GenBank/DDBJ whole genome shotgun (WGS) entry which is preliminary data.</text>
</comment>
<dbReference type="PANTHER" id="PTHR24559">
    <property type="entry name" value="TRANSPOSON TY3-I GAG-POL POLYPROTEIN"/>
    <property type="match status" value="1"/>
</dbReference>
<reference evidence="5 6" key="1">
    <citation type="journal article" date="2024" name="G3 (Bethesda)">
        <title>Genome assembly of Hibiscus sabdariffa L. provides insights into metabolisms of medicinal natural products.</title>
        <authorList>
            <person name="Kim T."/>
        </authorList>
    </citation>
    <scope>NUCLEOTIDE SEQUENCE [LARGE SCALE GENOMIC DNA]</scope>
    <source>
        <strain evidence="5">TK-2024</strain>
        <tissue evidence="5">Old leaves</tissue>
    </source>
</reference>
<dbReference type="Pfam" id="PF00098">
    <property type="entry name" value="zf-CCHC"/>
    <property type="match status" value="1"/>
</dbReference>
<dbReference type="Gene3D" id="4.10.60.10">
    <property type="entry name" value="Zinc finger, CCHC-type"/>
    <property type="match status" value="1"/>
</dbReference>
<dbReference type="Pfam" id="PF00078">
    <property type="entry name" value="RVT_1"/>
    <property type="match status" value="1"/>
</dbReference>
<evidence type="ECO:0000313" key="6">
    <source>
        <dbReference type="Proteomes" id="UP001396334"/>
    </source>
</evidence>
<accession>A0ABR2U078</accession>
<evidence type="ECO:0000256" key="1">
    <source>
        <dbReference type="PROSITE-ProRule" id="PRU00047"/>
    </source>
</evidence>
<dbReference type="InterPro" id="IPR036875">
    <property type="entry name" value="Znf_CCHC_sf"/>
</dbReference>
<evidence type="ECO:0000259" key="4">
    <source>
        <dbReference type="PROSITE" id="PS50878"/>
    </source>
</evidence>
<dbReference type="PROSITE" id="PS50878">
    <property type="entry name" value="RT_POL"/>
    <property type="match status" value="1"/>
</dbReference>
<keyword evidence="1" id="KW-0479">Metal-binding</keyword>
<dbReference type="InterPro" id="IPR043502">
    <property type="entry name" value="DNA/RNA_pol_sf"/>
</dbReference>
<dbReference type="SUPFAM" id="SSF56672">
    <property type="entry name" value="DNA/RNA polymerases"/>
    <property type="match status" value="1"/>
</dbReference>
<evidence type="ECO:0000256" key="2">
    <source>
        <dbReference type="SAM" id="MobiDB-lite"/>
    </source>
</evidence>
<evidence type="ECO:0000259" key="3">
    <source>
        <dbReference type="PROSITE" id="PS50158"/>
    </source>
</evidence>
<proteinExistence type="predicted"/>
<keyword evidence="6" id="KW-1185">Reference proteome</keyword>
<dbReference type="Gene3D" id="3.10.10.10">
    <property type="entry name" value="HIV Type 1 Reverse Transcriptase, subunit A, domain 1"/>
    <property type="match status" value="1"/>
</dbReference>
<sequence length="438" mass="49731">MGECWGNESTCWNCGANGHMRRDCPHPTRVAVQLEGGVLARVYAQHEGRNDTDVIAGNFSLQSLSLLSLIDFGSTYSYILREHARLLDVPCEVLDVGLNVTSSFGDTVVLANDHEIVVVGENIKFLSNVISVLEAQRLMDIGCPAYLAYVMNSNMGEARLRDIKTVCDFSGVFLEELPGLPPDREVEFAIETYSDSAPVSISPYRMAPKELKTQLQELLDRGFIRPSTSPWGAPVLFVKKKDESLRMCIDYRKLNKMTVKNKYPLPQIDDLFDQLRGASVFSKIDLRSGYYQMKVREQDVLKTAFRTRYGHYEFLVMPFGLTNAPTAFMDLMNRVFHEYLDQFVVVFIDDILVYSRTKEDHDSVGTSYVKRGRVKRLTVSSLISSKYSFGCFSRTHELTNKLISKAPRSNRQATKRTPSLSVNRRKRTKQETGEKSQF</sequence>
<dbReference type="InterPro" id="IPR000477">
    <property type="entry name" value="RT_dom"/>
</dbReference>
<dbReference type="PANTHER" id="PTHR24559:SF444">
    <property type="entry name" value="REVERSE TRANSCRIPTASE DOMAIN-CONTAINING PROTEIN"/>
    <property type="match status" value="1"/>
</dbReference>
<dbReference type="Proteomes" id="UP001396334">
    <property type="component" value="Unassembled WGS sequence"/>
</dbReference>
<keyword evidence="1" id="KW-0863">Zinc-finger</keyword>
<feature type="compositionally biased region" description="Polar residues" evidence="2">
    <location>
        <begin position="407"/>
        <end position="422"/>
    </location>
</feature>
<feature type="domain" description="Reverse transcriptase" evidence="4">
    <location>
        <begin position="219"/>
        <end position="422"/>
    </location>
</feature>
<dbReference type="SUPFAM" id="SSF57756">
    <property type="entry name" value="Retrovirus zinc finger-like domains"/>
    <property type="match status" value="1"/>
</dbReference>
<dbReference type="Pfam" id="PF08284">
    <property type="entry name" value="RVP_2"/>
    <property type="match status" value="1"/>
</dbReference>
<keyword evidence="1" id="KW-0862">Zinc</keyword>
<dbReference type="SMART" id="SM00343">
    <property type="entry name" value="ZnF_C2HC"/>
    <property type="match status" value="1"/>
</dbReference>
<dbReference type="InterPro" id="IPR043128">
    <property type="entry name" value="Rev_trsase/Diguanyl_cyclase"/>
</dbReference>
<evidence type="ECO:0000313" key="5">
    <source>
        <dbReference type="EMBL" id="KAK9043137.1"/>
    </source>
</evidence>
<protein>
    <recommendedName>
        <fullName evidence="7">DNA/RNA polymerases superfamily protein</fullName>
    </recommendedName>
</protein>
<dbReference type="InterPro" id="IPR001878">
    <property type="entry name" value="Znf_CCHC"/>
</dbReference>
<feature type="compositionally biased region" description="Basic and acidic residues" evidence="2">
    <location>
        <begin position="429"/>
        <end position="438"/>
    </location>
</feature>
<dbReference type="InterPro" id="IPR053134">
    <property type="entry name" value="RNA-dir_DNA_polymerase"/>
</dbReference>
<feature type="region of interest" description="Disordered" evidence="2">
    <location>
        <begin position="403"/>
        <end position="438"/>
    </location>
</feature>
<gene>
    <name evidence="5" type="ORF">V6N11_071487</name>
</gene>
<organism evidence="5 6">
    <name type="scientific">Hibiscus sabdariffa</name>
    <name type="common">roselle</name>
    <dbReference type="NCBI Taxonomy" id="183260"/>
    <lineage>
        <taxon>Eukaryota</taxon>
        <taxon>Viridiplantae</taxon>
        <taxon>Streptophyta</taxon>
        <taxon>Embryophyta</taxon>
        <taxon>Tracheophyta</taxon>
        <taxon>Spermatophyta</taxon>
        <taxon>Magnoliopsida</taxon>
        <taxon>eudicotyledons</taxon>
        <taxon>Gunneridae</taxon>
        <taxon>Pentapetalae</taxon>
        <taxon>rosids</taxon>
        <taxon>malvids</taxon>
        <taxon>Malvales</taxon>
        <taxon>Malvaceae</taxon>
        <taxon>Malvoideae</taxon>
        <taxon>Hibiscus</taxon>
    </lineage>
</organism>
<dbReference type="EMBL" id="JBBPBN010000003">
    <property type="protein sequence ID" value="KAK9043137.1"/>
    <property type="molecule type" value="Genomic_DNA"/>
</dbReference>
<dbReference type="PROSITE" id="PS50158">
    <property type="entry name" value="ZF_CCHC"/>
    <property type="match status" value="1"/>
</dbReference>
<evidence type="ECO:0008006" key="7">
    <source>
        <dbReference type="Google" id="ProtNLM"/>
    </source>
</evidence>
<name>A0ABR2U078_9ROSI</name>
<dbReference type="CDD" id="cd01647">
    <property type="entry name" value="RT_LTR"/>
    <property type="match status" value="1"/>
</dbReference>
<feature type="domain" description="CCHC-type" evidence="3">
    <location>
        <begin position="11"/>
        <end position="25"/>
    </location>
</feature>